<organism evidence="5 6">
    <name type="scientific">Acrobeloides nanus</name>
    <dbReference type="NCBI Taxonomy" id="290746"/>
    <lineage>
        <taxon>Eukaryota</taxon>
        <taxon>Metazoa</taxon>
        <taxon>Ecdysozoa</taxon>
        <taxon>Nematoda</taxon>
        <taxon>Chromadorea</taxon>
        <taxon>Rhabditida</taxon>
        <taxon>Tylenchina</taxon>
        <taxon>Cephalobomorpha</taxon>
        <taxon>Cephaloboidea</taxon>
        <taxon>Cephalobidae</taxon>
        <taxon>Acrobeloides</taxon>
    </lineage>
</organism>
<evidence type="ECO:0000259" key="4">
    <source>
        <dbReference type="PROSITE" id="PS50835"/>
    </source>
</evidence>
<evidence type="ECO:0000313" key="6">
    <source>
        <dbReference type="WBParaSite" id="ACRNAN_scaffold11343.g7964.t1"/>
    </source>
</evidence>
<dbReference type="PANTHER" id="PTHR45080:SF8">
    <property type="entry name" value="IG-LIKE DOMAIN-CONTAINING PROTEIN"/>
    <property type="match status" value="1"/>
</dbReference>
<sequence length="153" mass="17732">MSINESGKYVCVLTTEDDQKVRKDLFIYLRPVFHTNGSLRLKIEDEKHPFQITASSTKVLRGETAILRCPTIGYPTPSIIWYKGENKKLLELESSKRYEFRGNELIIQNVEDTDEEIYRCVAWNNFSISVNGTSSNERFTATLDQKLWNLYLG</sequence>
<evidence type="ECO:0000256" key="1">
    <source>
        <dbReference type="ARBA" id="ARBA00022729"/>
    </source>
</evidence>
<dbReference type="GO" id="GO:0005886">
    <property type="term" value="C:plasma membrane"/>
    <property type="evidence" value="ECO:0007669"/>
    <property type="project" value="TreeGrafter"/>
</dbReference>
<dbReference type="SMART" id="SM00408">
    <property type="entry name" value="IGc2"/>
    <property type="match status" value="1"/>
</dbReference>
<dbReference type="PROSITE" id="PS50835">
    <property type="entry name" value="IG_LIKE"/>
    <property type="match status" value="1"/>
</dbReference>
<accession>A0A914CJQ2</accession>
<evidence type="ECO:0000256" key="3">
    <source>
        <dbReference type="ARBA" id="ARBA00023319"/>
    </source>
</evidence>
<proteinExistence type="predicted"/>
<evidence type="ECO:0000256" key="2">
    <source>
        <dbReference type="ARBA" id="ARBA00023157"/>
    </source>
</evidence>
<dbReference type="InterPro" id="IPR050958">
    <property type="entry name" value="Cell_Adh-Cytoskel_Orgn"/>
</dbReference>
<dbReference type="InterPro" id="IPR003598">
    <property type="entry name" value="Ig_sub2"/>
</dbReference>
<reference evidence="6" key="1">
    <citation type="submission" date="2022-11" db="UniProtKB">
        <authorList>
            <consortium name="WormBaseParasite"/>
        </authorList>
    </citation>
    <scope>IDENTIFICATION</scope>
</reference>
<keyword evidence="2" id="KW-1015">Disulfide bond</keyword>
<dbReference type="GO" id="GO:0007156">
    <property type="term" value="P:homophilic cell adhesion via plasma membrane adhesion molecules"/>
    <property type="evidence" value="ECO:0007669"/>
    <property type="project" value="TreeGrafter"/>
</dbReference>
<dbReference type="GO" id="GO:0043025">
    <property type="term" value="C:neuronal cell body"/>
    <property type="evidence" value="ECO:0007669"/>
    <property type="project" value="TreeGrafter"/>
</dbReference>
<dbReference type="GO" id="GO:0030424">
    <property type="term" value="C:axon"/>
    <property type="evidence" value="ECO:0007669"/>
    <property type="project" value="TreeGrafter"/>
</dbReference>
<keyword evidence="1" id="KW-0732">Signal</keyword>
<dbReference type="GO" id="GO:0050808">
    <property type="term" value="P:synapse organization"/>
    <property type="evidence" value="ECO:0007669"/>
    <property type="project" value="TreeGrafter"/>
</dbReference>
<dbReference type="WBParaSite" id="ACRNAN_scaffold11343.g7964.t1">
    <property type="protein sequence ID" value="ACRNAN_scaffold11343.g7964.t1"/>
    <property type="gene ID" value="ACRNAN_scaffold11343.g7964"/>
</dbReference>
<dbReference type="GO" id="GO:0008046">
    <property type="term" value="F:axon guidance receptor activity"/>
    <property type="evidence" value="ECO:0007669"/>
    <property type="project" value="TreeGrafter"/>
</dbReference>
<dbReference type="SUPFAM" id="SSF48726">
    <property type="entry name" value="Immunoglobulin"/>
    <property type="match status" value="1"/>
</dbReference>
<dbReference type="InterPro" id="IPR013783">
    <property type="entry name" value="Ig-like_fold"/>
</dbReference>
<protein>
    <submittedName>
        <fullName evidence="6">Ig-like domain-containing protein</fullName>
    </submittedName>
</protein>
<dbReference type="InterPro" id="IPR003599">
    <property type="entry name" value="Ig_sub"/>
</dbReference>
<dbReference type="Proteomes" id="UP000887540">
    <property type="component" value="Unplaced"/>
</dbReference>
<dbReference type="AlphaFoldDB" id="A0A914CJQ2"/>
<dbReference type="InterPro" id="IPR007110">
    <property type="entry name" value="Ig-like_dom"/>
</dbReference>
<name>A0A914CJQ2_9BILA</name>
<dbReference type="InterPro" id="IPR036179">
    <property type="entry name" value="Ig-like_dom_sf"/>
</dbReference>
<keyword evidence="5" id="KW-1185">Reference proteome</keyword>
<dbReference type="Gene3D" id="2.60.40.10">
    <property type="entry name" value="Immunoglobulins"/>
    <property type="match status" value="1"/>
</dbReference>
<feature type="domain" description="Ig-like" evidence="4">
    <location>
        <begin position="49"/>
        <end position="140"/>
    </location>
</feature>
<dbReference type="SMART" id="SM00409">
    <property type="entry name" value="IG"/>
    <property type="match status" value="1"/>
</dbReference>
<keyword evidence="3" id="KW-0393">Immunoglobulin domain</keyword>
<dbReference type="PANTHER" id="PTHR45080">
    <property type="entry name" value="CONTACTIN 5"/>
    <property type="match status" value="1"/>
</dbReference>
<evidence type="ECO:0000313" key="5">
    <source>
        <dbReference type="Proteomes" id="UP000887540"/>
    </source>
</evidence>
<dbReference type="Pfam" id="PF13927">
    <property type="entry name" value="Ig_3"/>
    <property type="match status" value="1"/>
</dbReference>